<evidence type="ECO:0000256" key="8">
    <source>
        <dbReference type="ARBA" id="ARBA00023016"/>
    </source>
</evidence>
<dbReference type="GO" id="GO:0003684">
    <property type="term" value="F:damaged DNA binding"/>
    <property type="evidence" value="ECO:0007669"/>
    <property type="project" value="InterPro"/>
</dbReference>
<gene>
    <name evidence="11 15" type="primary">radA</name>
    <name evidence="15" type="ordered locus">ERWE_CDS_07250</name>
</gene>
<dbReference type="EMBL" id="CR925678">
    <property type="protein sequence ID" value="CAI27219.1"/>
    <property type="molecule type" value="Genomic_DNA"/>
</dbReference>
<feature type="region of interest" description="Lon-protease-like" evidence="11">
    <location>
        <begin position="349"/>
        <end position="450"/>
    </location>
</feature>
<dbReference type="HOGENOM" id="CLU_018264_0_0_5"/>
<keyword evidence="16" id="KW-1185">Reference proteome</keyword>
<dbReference type="GO" id="GO:0008270">
    <property type="term" value="F:zinc ion binding"/>
    <property type="evidence" value="ECO:0007669"/>
    <property type="project" value="UniProtKB-KW"/>
</dbReference>
<dbReference type="InterPro" id="IPR014721">
    <property type="entry name" value="Ribsml_uS5_D2-typ_fold_subgr"/>
</dbReference>
<evidence type="ECO:0000256" key="7">
    <source>
        <dbReference type="ARBA" id="ARBA00022840"/>
    </source>
</evidence>
<keyword evidence="10 11" id="KW-0234">DNA repair</keyword>
<evidence type="ECO:0000256" key="2">
    <source>
        <dbReference type="ARBA" id="ARBA00022741"/>
    </source>
</evidence>
<evidence type="ECO:0000313" key="16">
    <source>
        <dbReference type="Proteomes" id="UP000001021"/>
    </source>
</evidence>
<dbReference type="Gene3D" id="3.40.50.300">
    <property type="entry name" value="P-loop containing nucleotide triphosphate hydrolases"/>
    <property type="match status" value="1"/>
</dbReference>
<dbReference type="InterPro" id="IPR020568">
    <property type="entry name" value="Ribosomal_Su5_D2-typ_SF"/>
</dbReference>
<dbReference type="SUPFAM" id="SSF54211">
    <property type="entry name" value="Ribosomal protein S5 domain 2-like"/>
    <property type="match status" value="1"/>
</dbReference>
<keyword evidence="3 11" id="KW-0227">DNA damage</keyword>
<dbReference type="HAMAP" id="MF_01498">
    <property type="entry name" value="RadA_bact"/>
    <property type="match status" value="1"/>
</dbReference>
<dbReference type="PANTHER" id="PTHR32472">
    <property type="entry name" value="DNA REPAIR PROTEIN RADA"/>
    <property type="match status" value="1"/>
</dbReference>
<dbReference type="eggNOG" id="COG1066">
    <property type="taxonomic scope" value="Bacteria"/>
</dbReference>
<dbReference type="Pfam" id="PF13481">
    <property type="entry name" value="AAA_25"/>
    <property type="match status" value="1"/>
</dbReference>
<keyword evidence="7 11" id="KW-0067">ATP-binding</keyword>
<dbReference type="SUPFAM" id="SSF52540">
    <property type="entry name" value="P-loop containing nucleoside triphosphate hydrolases"/>
    <property type="match status" value="1"/>
</dbReference>
<dbReference type="KEGG" id="erw:ERWE_CDS_07250"/>
<keyword evidence="6 13" id="KW-0862">Zinc</keyword>
<dbReference type="AlphaFoldDB" id="A0A0H3M0G7"/>
<name>A0A0H3M0G7_EHRRW</name>
<keyword evidence="5" id="KW-0378">Hydrolase</keyword>
<keyword evidence="2 11" id="KW-0547">Nucleotide-binding</keyword>
<protein>
    <recommendedName>
        <fullName evidence="11 12">DNA repair protein RadA</fullName>
    </recommendedName>
</protein>
<dbReference type="PRINTS" id="PR01874">
    <property type="entry name" value="DNAREPAIRADA"/>
</dbReference>
<dbReference type="PANTHER" id="PTHR32472:SF10">
    <property type="entry name" value="DNA REPAIR PROTEIN RADA-LIKE PROTEIN"/>
    <property type="match status" value="1"/>
</dbReference>
<comment type="domain">
    <text evidence="11">The middle region has homology to RecA with ATPase motifs including the RadA KNRFG motif, while the C-terminus is homologous to Lon protease.</text>
</comment>
<evidence type="ECO:0000256" key="11">
    <source>
        <dbReference type="HAMAP-Rule" id="MF_01498"/>
    </source>
</evidence>
<evidence type="ECO:0000256" key="1">
    <source>
        <dbReference type="ARBA" id="ARBA00022723"/>
    </source>
</evidence>
<proteinExistence type="inferred from homology"/>
<dbReference type="Gene3D" id="3.30.230.10">
    <property type="match status" value="1"/>
</dbReference>
<dbReference type="GO" id="GO:0140664">
    <property type="term" value="F:ATP-dependent DNA damage sensor activity"/>
    <property type="evidence" value="ECO:0007669"/>
    <property type="project" value="InterPro"/>
</dbReference>
<evidence type="ECO:0000256" key="9">
    <source>
        <dbReference type="ARBA" id="ARBA00023125"/>
    </source>
</evidence>
<accession>A0A0H3M0G7</accession>
<dbReference type="PROSITE" id="PS50162">
    <property type="entry name" value="RECA_2"/>
    <property type="match status" value="1"/>
</dbReference>
<dbReference type="Proteomes" id="UP000001021">
    <property type="component" value="Chromosome"/>
</dbReference>
<dbReference type="InterPro" id="IPR027417">
    <property type="entry name" value="P-loop_NTPase"/>
</dbReference>
<dbReference type="Pfam" id="PF13541">
    <property type="entry name" value="ChlI"/>
    <property type="match status" value="1"/>
</dbReference>
<evidence type="ECO:0000256" key="5">
    <source>
        <dbReference type="ARBA" id="ARBA00022801"/>
    </source>
</evidence>
<dbReference type="GO" id="GO:0000725">
    <property type="term" value="P:recombinational repair"/>
    <property type="evidence" value="ECO:0007669"/>
    <property type="project" value="UniProtKB-UniRule"/>
</dbReference>
<dbReference type="GO" id="GO:0005829">
    <property type="term" value="C:cytosol"/>
    <property type="evidence" value="ECO:0007669"/>
    <property type="project" value="TreeGrafter"/>
</dbReference>
<feature type="short sequence motif" description="RadA KNRFG motif" evidence="11">
    <location>
        <begin position="249"/>
        <end position="253"/>
    </location>
</feature>
<dbReference type="InterPro" id="IPR003593">
    <property type="entry name" value="AAA+_ATPase"/>
</dbReference>
<sequence length="450" mass="49310">MSSKIVYICQVCSNQTHRWTGKCNSCGSWDSIIGETATEHLTNIQYTSEIKLSSLSDNNTTSTSRFITQITEIDRVFGGGIVLGSSTLIGGEPGVGKSTLLLQLAAILDKKSPMCLYVSGEESVDQIKIRANRLNITQSNIQLLSTSSLLDITNCLKKNKDFKCIIIDSIQTIYDSKISSPPGTVVQIRMCTHELITFTKQHNIILFILGQITKDGQIAGPKTLEHMVDTVLYFEGENNTQLRILRTVKNRFGPTNEIGVFEMSDQGLIPIKNPSALFLSKSQYNNIVGSAVFAGIEGSRPLLMEIQSLIANTNMVTPRRAVVGWDVNRLAMIIAVLTAKCNIFLGDKEVYLNIAGGLKICEPAADLAIAASLISSFTNIPIPPSTIILGEIALSGEIRNVSSIDSRLKEAYKLGLTQAIIPLNNKTIFSDIKIIEIGHIRMLKKYLIEL</sequence>
<dbReference type="SMART" id="SM00382">
    <property type="entry name" value="AAA"/>
    <property type="match status" value="1"/>
</dbReference>
<keyword evidence="9 11" id="KW-0238">DNA-binding</keyword>
<evidence type="ECO:0000256" key="3">
    <source>
        <dbReference type="ARBA" id="ARBA00022763"/>
    </source>
</evidence>
<dbReference type="FunFam" id="3.40.50.300:FF:000050">
    <property type="entry name" value="DNA repair protein RadA"/>
    <property type="match status" value="1"/>
</dbReference>
<dbReference type="CDD" id="cd01121">
    <property type="entry name" value="RadA_SMS_N"/>
    <property type="match status" value="1"/>
</dbReference>
<evidence type="ECO:0000313" key="15">
    <source>
        <dbReference type="EMBL" id="CAI27219.1"/>
    </source>
</evidence>
<dbReference type="InterPro" id="IPR004504">
    <property type="entry name" value="DNA_repair_RadA"/>
</dbReference>
<dbReference type="GeneID" id="33058078"/>
<keyword evidence="4 13" id="KW-0863">Zinc-finger</keyword>
<keyword evidence="8 11" id="KW-0346">Stress response</keyword>
<evidence type="ECO:0000256" key="12">
    <source>
        <dbReference type="NCBIfam" id="TIGR00416"/>
    </source>
</evidence>
<evidence type="ECO:0000256" key="6">
    <source>
        <dbReference type="ARBA" id="ARBA00022833"/>
    </source>
</evidence>
<dbReference type="KEGG" id="eru:Erum6900"/>
<organism evidence="15 16">
    <name type="scientific">Ehrlichia ruminantium (strain Welgevonden)</name>
    <dbReference type="NCBI Taxonomy" id="254945"/>
    <lineage>
        <taxon>Bacteria</taxon>
        <taxon>Pseudomonadati</taxon>
        <taxon>Pseudomonadota</taxon>
        <taxon>Alphaproteobacteria</taxon>
        <taxon>Rickettsiales</taxon>
        <taxon>Anaplasmataceae</taxon>
        <taxon>Ehrlichia</taxon>
    </lineage>
</organism>
<dbReference type="NCBIfam" id="TIGR00416">
    <property type="entry name" value="sms"/>
    <property type="match status" value="1"/>
</dbReference>
<evidence type="ECO:0000259" key="14">
    <source>
        <dbReference type="PROSITE" id="PS50162"/>
    </source>
</evidence>
<feature type="binding site" evidence="11">
    <location>
        <begin position="91"/>
        <end position="98"/>
    </location>
    <ligand>
        <name>ATP</name>
        <dbReference type="ChEBI" id="CHEBI:30616"/>
    </ligand>
</feature>
<feature type="domain" description="RecA family profile 1" evidence="14">
    <location>
        <begin position="62"/>
        <end position="212"/>
    </location>
</feature>
<dbReference type="GO" id="GO:0005524">
    <property type="term" value="F:ATP binding"/>
    <property type="evidence" value="ECO:0007669"/>
    <property type="project" value="UniProtKB-UniRule"/>
</dbReference>
<dbReference type="InterPro" id="IPR020588">
    <property type="entry name" value="RecA_ATP-bd"/>
</dbReference>
<dbReference type="Pfam" id="PF18073">
    <property type="entry name" value="Zn_ribbon_LapB"/>
    <property type="match status" value="1"/>
</dbReference>
<dbReference type="InterPro" id="IPR041166">
    <property type="entry name" value="Rubredoxin_2"/>
</dbReference>
<reference evidence="15 16" key="1">
    <citation type="journal article" date="2006" name="J. Bacteriol.">
        <title>Comparative genomic analysis of three strains of Ehrlichia ruminantium reveals an active process of genome size plasticity.</title>
        <authorList>
            <person name="Frutos R."/>
            <person name="Viari A."/>
            <person name="Ferraz C."/>
            <person name="Morgat A."/>
            <person name="Eychenie S."/>
            <person name="Kandassami Y."/>
            <person name="Chantal I."/>
            <person name="Bensaid A."/>
            <person name="Coissac E."/>
            <person name="Vachiery N."/>
            <person name="Demaille J."/>
            <person name="Martinez D."/>
        </authorList>
    </citation>
    <scope>NUCLEOTIDE SEQUENCE [LARGE SCALE GENOMIC DNA]</scope>
    <source>
        <strain evidence="15 16">Welgevonden</strain>
    </source>
</reference>
<comment type="similarity">
    <text evidence="11 13">Belongs to the RecA family. RadA subfamily.</text>
</comment>
<dbReference type="GO" id="GO:0016787">
    <property type="term" value="F:hydrolase activity"/>
    <property type="evidence" value="ECO:0007669"/>
    <property type="project" value="UniProtKB-KW"/>
</dbReference>
<evidence type="ECO:0000256" key="10">
    <source>
        <dbReference type="ARBA" id="ARBA00023204"/>
    </source>
</evidence>
<evidence type="ECO:0000256" key="13">
    <source>
        <dbReference type="RuleBase" id="RU003555"/>
    </source>
</evidence>
<keyword evidence="1 11" id="KW-0479">Metal-binding</keyword>
<comment type="function">
    <text evidence="13">DNA-dependent ATPase involved in processing of recombination intermediates, plays a role in repairing DNA breaks. Stimulates the branch migration of RecA-mediated strand transfer reactions, allowing the 3' invading strand to extend heteroduplex DNA faster. Binds ssDNA in the presence of ADP but not other nucleotides, has ATPase activity that is stimulated by ssDNA and various branched DNA structures, but inhibited by SSB. Does not have RecA's homology-searching function.</text>
</comment>
<comment type="function">
    <text evidence="11">Plays a role in repairing double-strand DNA breaks, probably involving stabilizing or processing branched DNA or blocked replication forks.</text>
</comment>
<evidence type="ECO:0000256" key="4">
    <source>
        <dbReference type="ARBA" id="ARBA00022771"/>
    </source>
</evidence>
<dbReference type="RefSeq" id="WP_011155369.1">
    <property type="nucleotide sequence ID" value="NC_005295.2"/>
</dbReference>